<reference evidence="3" key="2">
    <citation type="submission" date="2025-09" db="UniProtKB">
        <authorList>
            <consortium name="Ensembl"/>
        </authorList>
    </citation>
    <scope>IDENTIFICATION</scope>
</reference>
<dbReference type="PANTHER" id="PTHR15836:SF4">
    <property type="entry name" value="PERIPHILIN-1"/>
    <property type="match status" value="1"/>
</dbReference>
<feature type="compositionally biased region" description="Basic and acidic residues" evidence="1">
    <location>
        <begin position="56"/>
        <end position="66"/>
    </location>
</feature>
<protein>
    <submittedName>
        <fullName evidence="3">RIKEN cDNA 3110001I22 gene</fullName>
    </submittedName>
</protein>
<dbReference type="Proteomes" id="UP000694381">
    <property type="component" value="Unassembled WGS sequence"/>
</dbReference>
<keyword evidence="4" id="KW-1185">Reference proteome</keyword>
<feature type="compositionally biased region" description="Basic and acidic residues" evidence="1">
    <location>
        <begin position="137"/>
        <end position="157"/>
    </location>
</feature>
<evidence type="ECO:0000256" key="1">
    <source>
        <dbReference type="SAM" id="MobiDB-lite"/>
    </source>
</evidence>
<evidence type="ECO:0000259" key="2">
    <source>
        <dbReference type="Pfam" id="PF25234"/>
    </source>
</evidence>
<organism evidence="3 4">
    <name type="scientific">Nannospalax galili</name>
    <name type="common">Northern Israeli blind subterranean mole rat</name>
    <name type="synonym">Spalax galili</name>
    <dbReference type="NCBI Taxonomy" id="1026970"/>
    <lineage>
        <taxon>Eukaryota</taxon>
        <taxon>Metazoa</taxon>
        <taxon>Chordata</taxon>
        <taxon>Craniata</taxon>
        <taxon>Vertebrata</taxon>
        <taxon>Euteleostomi</taxon>
        <taxon>Mammalia</taxon>
        <taxon>Eutheria</taxon>
        <taxon>Euarchontoglires</taxon>
        <taxon>Glires</taxon>
        <taxon>Rodentia</taxon>
        <taxon>Myomorpha</taxon>
        <taxon>Muroidea</taxon>
        <taxon>Spalacidae</taxon>
        <taxon>Spalacinae</taxon>
        <taxon>Nannospalax</taxon>
    </lineage>
</organism>
<dbReference type="GO" id="GO:0045892">
    <property type="term" value="P:negative regulation of DNA-templated transcription"/>
    <property type="evidence" value="ECO:0007669"/>
    <property type="project" value="InterPro"/>
</dbReference>
<dbReference type="GeneTree" id="ENSGT00390000016228"/>
<dbReference type="GO" id="GO:0005654">
    <property type="term" value="C:nucleoplasm"/>
    <property type="evidence" value="ECO:0007669"/>
    <property type="project" value="TreeGrafter"/>
</dbReference>
<dbReference type="InterPro" id="IPR057603">
    <property type="entry name" value="Periphilin-1_C"/>
</dbReference>
<dbReference type="CDD" id="cd22896">
    <property type="entry name" value="periphilin-like"/>
    <property type="match status" value="1"/>
</dbReference>
<feature type="domain" description="Periphilin-1 C-terminal" evidence="2">
    <location>
        <begin position="227"/>
        <end position="307"/>
    </location>
</feature>
<dbReference type="AlphaFoldDB" id="A0A8C6QM33"/>
<feature type="compositionally biased region" description="Basic residues" evidence="1">
    <location>
        <begin position="123"/>
        <end position="136"/>
    </location>
</feature>
<dbReference type="InterPro" id="IPR028851">
    <property type="entry name" value="Pphln1"/>
</dbReference>
<feature type="compositionally biased region" description="Basic and acidic residues" evidence="1">
    <location>
        <begin position="17"/>
        <end position="48"/>
    </location>
</feature>
<dbReference type="GO" id="GO:0045814">
    <property type="term" value="P:negative regulation of gene expression, epigenetic"/>
    <property type="evidence" value="ECO:0007669"/>
    <property type="project" value="TreeGrafter"/>
</dbReference>
<evidence type="ECO:0000313" key="3">
    <source>
        <dbReference type="Ensembl" id="ENSNGAP00000006049.1"/>
    </source>
</evidence>
<name>A0A8C6QM33_NANGA</name>
<feature type="region of interest" description="Disordered" evidence="1">
    <location>
        <begin position="185"/>
        <end position="204"/>
    </location>
</feature>
<dbReference type="PANTHER" id="PTHR15836">
    <property type="entry name" value="PERIPHILIN 1"/>
    <property type="match status" value="1"/>
</dbReference>
<proteinExistence type="predicted"/>
<feature type="compositionally biased region" description="Basic and acidic residues" evidence="1">
    <location>
        <begin position="75"/>
        <end position="88"/>
    </location>
</feature>
<evidence type="ECO:0000313" key="4">
    <source>
        <dbReference type="Proteomes" id="UP000694381"/>
    </source>
</evidence>
<dbReference type="Ensembl" id="ENSNGAT00000010636.1">
    <property type="protein sequence ID" value="ENSNGAP00000006049.1"/>
    <property type="gene ID" value="ENSNGAG00000008829.1"/>
</dbReference>
<feature type="compositionally biased region" description="Basic residues" evidence="1">
    <location>
        <begin position="104"/>
        <end position="116"/>
    </location>
</feature>
<dbReference type="Pfam" id="PF25234">
    <property type="entry name" value="Periphilin_C"/>
    <property type="match status" value="1"/>
</dbReference>
<dbReference type="OMA" id="YHQDCET"/>
<accession>A0A8C6QM33</accession>
<feature type="region of interest" description="Disordered" evidence="1">
    <location>
        <begin position="1"/>
        <end position="177"/>
    </location>
</feature>
<reference evidence="3" key="1">
    <citation type="submission" date="2025-08" db="UniProtKB">
        <authorList>
            <consortium name="Ensembl"/>
        </authorList>
    </citation>
    <scope>IDENTIFICATION</scope>
</reference>
<dbReference type="GO" id="GO:0097355">
    <property type="term" value="P:protein localization to heterochromatin"/>
    <property type="evidence" value="ECO:0007669"/>
    <property type="project" value="TreeGrafter"/>
</dbReference>
<feature type="compositionally biased region" description="Low complexity" evidence="1">
    <location>
        <begin position="161"/>
        <end position="170"/>
    </location>
</feature>
<sequence length="310" mass="35687">MLHIPVIFGHRPGSANRRGEMWSKRPSDKEVPPQNPPRDESGPRRTRDNPPISQQREYRDVKDDFRRKHSSSSRCSREWSPRKRDVCFFRKSSVGRKDSPHSKSGCRGRQSPKRSRPYSSRPSQHRKLEHAHASYRRHSEGKPEVKEKPDQSLKASRDMYPSSSSAVPSSKMLDRPNRLTEELLKTTSKQTVEKPETSNGSDLPKISEFEIGFMDQPEESESNRTVGTELVNDDQITNRLKAIASKTEEIEQAYHQDCETFGMVVEMLIDKDPSLEKPIQFALRQNLHEISERCVTELNHFIAEYDASTS</sequence>